<dbReference type="KEGG" id="pmrn:116956678"/>
<dbReference type="GO" id="GO:0051082">
    <property type="term" value="F:unfolded protein binding"/>
    <property type="evidence" value="ECO:0007669"/>
    <property type="project" value="InterPro"/>
</dbReference>
<dbReference type="InterPro" id="IPR008971">
    <property type="entry name" value="HSP40/DnaJ_pept-bd"/>
</dbReference>
<gene>
    <name evidence="4" type="primary">DNAJB13</name>
</gene>
<dbReference type="FunFam" id="2.60.260.20:FF:000006">
    <property type="entry name" value="DnaJ subfamily B member 13"/>
    <property type="match status" value="1"/>
</dbReference>
<dbReference type="SUPFAM" id="SSF49493">
    <property type="entry name" value="HSP40/DnaJ peptide-binding domain"/>
    <property type="match status" value="2"/>
</dbReference>
<keyword evidence="1" id="KW-0143">Chaperone</keyword>
<dbReference type="GO" id="GO:0005829">
    <property type="term" value="C:cytosol"/>
    <property type="evidence" value="ECO:0007669"/>
    <property type="project" value="TreeGrafter"/>
</dbReference>
<dbReference type="Proteomes" id="UP001318040">
    <property type="component" value="Chromosome 66"/>
</dbReference>
<dbReference type="InterPro" id="IPR001623">
    <property type="entry name" value="DnaJ_domain"/>
</dbReference>
<dbReference type="GO" id="GO:0006457">
    <property type="term" value="P:protein folding"/>
    <property type="evidence" value="ECO:0007669"/>
    <property type="project" value="InterPro"/>
</dbReference>
<sequence>MGPDFYAALGLARSATDADVKKAYRRLALKLHPNKCSDVGAAETLLLVSEAYEVLSNAQRRAVYDQFGPEGLNDGAPLEDGKWTEPYAFHGDSRKTFREFFGGENPFSELFVGEAGAPWRGRHGTAGRREDPAVVRDLPLSLEDLHRGCTKKMKISRRVMNEDGHTSSIRDKILSITVRPGWRSGTRITFPREGDQGPNNIPADIIFVVKEKPHSRFQRHGDNLVQTVRISLSKALTGCTVEVDTLDGRKINVPINDIVHPAYTKTIPGEGMPLSLDPEQRGLLLIHFDVVFPVRLSAADKLLIQQALPTHC</sequence>
<dbReference type="CTD" id="374407"/>
<dbReference type="PRINTS" id="PR00625">
    <property type="entry name" value="JDOMAIN"/>
</dbReference>
<feature type="domain" description="J" evidence="2">
    <location>
        <begin position="4"/>
        <end position="68"/>
    </location>
</feature>
<evidence type="ECO:0000259" key="2">
    <source>
        <dbReference type="PROSITE" id="PS50076"/>
    </source>
</evidence>
<reference evidence="4" key="1">
    <citation type="submission" date="2025-08" db="UniProtKB">
        <authorList>
            <consortium name="RefSeq"/>
        </authorList>
    </citation>
    <scope>IDENTIFICATION</scope>
    <source>
        <tissue evidence="4">Sperm</tissue>
    </source>
</reference>
<evidence type="ECO:0000313" key="4">
    <source>
        <dbReference type="RefSeq" id="XP_032834351.1"/>
    </source>
</evidence>
<dbReference type="GO" id="GO:0051087">
    <property type="term" value="F:protein-folding chaperone binding"/>
    <property type="evidence" value="ECO:0007669"/>
    <property type="project" value="TreeGrafter"/>
</dbReference>
<keyword evidence="3" id="KW-1185">Reference proteome</keyword>
<dbReference type="PANTHER" id="PTHR24078">
    <property type="entry name" value="DNAJ HOMOLOG SUBFAMILY C MEMBER"/>
    <property type="match status" value="1"/>
</dbReference>
<dbReference type="AlphaFoldDB" id="A0AAJ7XH82"/>
<dbReference type="SUPFAM" id="SSF46565">
    <property type="entry name" value="Chaperone J-domain"/>
    <property type="match status" value="1"/>
</dbReference>
<proteinExistence type="predicted"/>
<dbReference type="RefSeq" id="XP_032834351.1">
    <property type="nucleotide sequence ID" value="XM_032978460.1"/>
</dbReference>
<dbReference type="InterPro" id="IPR051339">
    <property type="entry name" value="DnaJ_subfamily_B"/>
</dbReference>
<organism evidence="3 4">
    <name type="scientific">Petromyzon marinus</name>
    <name type="common">Sea lamprey</name>
    <dbReference type="NCBI Taxonomy" id="7757"/>
    <lineage>
        <taxon>Eukaryota</taxon>
        <taxon>Metazoa</taxon>
        <taxon>Chordata</taxon>
        <taxon>Craniata</taxon>
        <taxon>Vertebrata</taxon>
        <taxon>Cyclostomata</taxon>
        <taxon>Hyperoartia</taxon>
        <taxon>Petromyzontiformes</taxon>
        <taxon>Petromyzontidae</taxon>
        <taxon>Petromyzon</taxon>
    </lineage>
</organism>
<dbReference type="CDD" id="cd10747">
    <property type="entry name" value="DnaJ_C"/>
    <property type="match status" value="1"/>
</dbReference>
<dbReference type="CDD" id="cd06257">
    <property type="entry name" value="DnaJ"/>
    <property type="match status" value="1"/>
</dbReference>
<dbReference type="GeneID" id="116956678"/>
<dbReference type="Gene3D" id="2.60.260.20">
    <property type="entry name" value="Urease metallochaperone UreE, N-terminal domain"/>
    <property type="match status" value="2"/>
</dbReference>
<dbReference type="InterPro" id="IPR036869">
    <property type="entry name" value="J_dom_sf"/>
</dbReference>
<dbReference type="FunFam" id="2.60.260.20:FF:000002">
    <property type="entry name" value="Dnaj homolog subfamily b member"/>
    <property type="match status" value="1"/>
</dbReference>
<dbReference type="PROSITE" id="PS50076">
    <property type="entry name" value="DNAJ_2"/>
    <property type="match status" value="1"/>
</dbReference>
<dbReference type="PANTHER" id="PTHR24078:SF519">
    <property type="entry name" value="DNAJ HOMOLOG SUBFAMILY B MEMBER 13"/>
    <property type="match status" value="1"/>
</dbReference>
<dbReference type="InterPro" id="IPR002939">
    <property type="entry name" value="DnaJ_C"/>
</dbReference>
<dbReference type="Gene3D" id="1.10.287.110">
    <property type="entry name" value="DnaJ domain"/>
    <property type="match status" value="1"/>
</dbReference>
<dbReference type="Pfam" id="PF00226">
    <property type="entry name" value="DnaJ"/>
    <property type="match status" value="1"/>
</dbReference>
<dbReference type="FunFam" id="1.10.287.110:FF:000106">
    <property type="entry name" value="Putative heat shock protein-like protein"/>
    <property type="match status" value="1"/>
</dbReference>
<evidence type="ECO:0000313" key="3">
    <source>
        <dbReference type="Proteomes" id="UP001318040"/>
    </source>
</evidence>
<protein>
    <submittedName>
        <fullName evidence="4">DnaJ homolog subfamily B member 13</fullName>
    </submittedName>
</protein>
<dbReference type="Pfam" id="PF01556">
    <property type="entry name" value="DnaJ_C"/>
    <property type="match status" value="1"/>
</dbReference>
<dbReference type="SMART" id="SM00271">
    <property type="entry name" value="DnaJ"/>
    <property type="match status" value="1"/>
</dbReference>
<name>A0AAJ7XH82_PETMA</name>
<accession>A0AAJ7XH82</accession>
<evidence type="ECO:0000256" key="1">
    <source>
        <dbReference type="ARBA" id="ARBA00023186"/>
    </source>
</evidence>